<keyword evidence="4 10" id="KW-1133">Transmembrane helix</keyword>
<dbReference type="NCBIfam" id="NF037979">
    <property type="entry name" value="Na_transp"/>
    <property type="match status" value="1"/>
</dbReference>
<feature type="transmembrane region" description="Helical" evidence="10">
    <location>
        <begin position="573"/>
        <end position="593"/>
    </location>
</feature>
<keyword evidence="6" id="KW-0915">Sodium</keyword>
<feature type="compositionally biased region" description="Basic and acidic residues" evidence="9">
    <location>
        <begin position="69"/>
        <end position="81"/>
    </location>
</feature>
<dbReference type="PANTHER" id="PTHR11616">
    <property type="entry name" value="SODIUM/CHLORIDE DEPENDENT TRANSPORTER"/>
    <property type="match status" value="1"/>
</dbReference>
<keyword evidence="5 10" id="KW-0472">Membrane</keyword>
<dbReference type="InterPro" id="IPR037272">
    <property type="entry name" value="SNS_sf"/>
</dbReference>
<dbReference type="GO" id="GO:0035725">
    <property type="term" value="P:sodium ion transmembrane transport"/>
    <property type="evidence" value="ECO:0007669"/>
    <property type="project" value="TreeGrafter"/>
</dbReference>
<dbReference type="GeneID" id="110983730"/>
<feature type="transmembrane region" description="Helical" evidence="10">
    <location>
        <begin position="687"/>
        <end position="710"/>
    </location>
</feature>
<keyword evidence="8" id="KW-0769">Symport</keyword>
<dbReference type="PROSITE" id="PS00610">
    <property type="entry name" value="NA_NEUROTRAN_SYMP_1"/>
    <property type="match status" value="1"/>
</dbReference>
<dbReference type="PROSITE" id="PS50267">
    <property type="entry name" value="NA_NEUROTRAN_SYMP_3"/>
    <property type="match status" value="1"/>
</dbReference>
<evidence type="ECO:0000313" key="12">
    <source>
        <dbReference type="RefSeq" id="XP_022098917.1"/>
    </source>
</evidence>
<feature type="compositionally biased region" description="Basic and acidic residues" evidence="9">
    <location>
        <begin position="19"/>
        <end position="28"/>
    </location>
</feature>
<dbReference type="Pfam" id="PF00209">
    <property type="entry name" value="SNF"/>
    <property type="match status" value="1"/>
</dbReference>
<dbReference type="GO" id="GO:0006865">
    <property type="term" value="P:amino acid transport"/>
    <property type="evidence" value="ECO:0007669"/>
    <property type="project" value="TreeGrafter"/>
</dbReference>
<evidence type="ECO:0000256" key="5">
    <source>
        <dbReference type="ARBA" id="ARBA00023136"/>
    </source>
</evidence>
<feature type="region of interest" description="Disordered" evidence="9">
    <location>
        <begin position="43"/>
        <end position="103"/>
    </location>
</feature>
<keyword evidence="7" id="KW-1015">Disulfide bond</keyword>
<dbReference type="GO" id="GO:0015293">
    <property type="term" value="F:symporter activity"/>
    <property type="evidence" value="ECO:0007669"/>
    <property type="project" value="UniProtKB-KW"/>
</dbReference>
<feature type="binding site" evidence="6">
    <location>
        <position position="488"/>
    </location>
    <ligand>
        <name>Na(+)</name>
        <dbReference type="ChEBI" id="CHEBI:29101"/>
        <label>1</label>
    </ligand>
</feature>
<dbReference type="InterPro" id="IPR000175">
    <property type="entry name" value="Na/ntran_symport"/>
</dbReference>
<feature type="transmembrane region" description="Helical" evidence="10">
    <location>
        <begin position="254"/>
        <end position="274"/>
    </location>
</feature>
<feature type="binding site" evidence="6">
    <location>
        <position position="240"/>
    </location>
    <ligand>
        <name>Na(+)</name>
        <dbReference type="ChEBI" id="CHEBI:29101"/>
        <label>1</label>
    </ligand>
</feature>
<feature type="binding site" evidence="6">
    <location>
        <position position="236"/>
    </location>
    <ligand>
        <name>Na(+)</name>
        <dbReference type="ChEBI" id="CHEBI:29101"/>
        <label>1</label>
    </ligand>
</feature>
<accession>A0A8B7Z1R7</accession>
<evidence type="ECO:0000256" key="8">
    <source>
        <dbReference type="RuleBase" id="RU003732"/>
    </source>
</evidence>
<evidence type="ECO:0000256" key="3">
    <source>
        <dbReference type="ARBA" id="ARBA00022692"/>
    </source>
</evidence>
<feature type="disulfide bond" evidence="7">
    <location>
        <begin position="338"/>
        <end position="347"/>
    </location>
</feature>
<reference evidence="12" key="1">
    <citation type="submission" date="2025-08" db="UniProtKB">
        <authorList>
            <consortium name="RefSeq"/>
        </authorList>
    </citation>
    <scope>IDENTIFICATION</scope>
</reference>
<comment type="similarity">
    <text evidence="8">Belongs to the sodium:neurotransmitter symporter (SNF) (TC 2.A.22) family.</text>
</comment>
<dbReference type="PANTHER" id="PTHR11616:SF265">
    <property type="entry name" value="TRANSPORTER"/>
    <property type="match status" value="1"/>
</dbReference>
<feature type="compositionally biased region" description="Acidic residues" evidence="9">
    <location>
        <begin position="1"/>
        <end position="18"/>
    </location>
</feature>
<proteinExistence type="inferred from homology"/>
<dbReference type="AlphaFoldDB" id="A0A8B7Z1R7"/>
<dbReference type="RefSeq" id="XP_022098917.1">
    <property type="nucleotide sequence ID" value="XM_022243225.1"/>
</dbReference>
<keyword evidence="3 8" id="KW-0812">Transmembrane</keyword>
<feature type="compositionally biased region" description="Basic and acidic residues" evidence="9">
    <location>
        <begin position="45"/>
        <end position="55"/>
    </location>
</feature>
<dbReference type="GO" id="GO:0046872">
    <property type="term" value="F:metal ion binding"/>
    <property type="evidence" value="ECO:0007669"/>
    <property type="project" value="UniProtKB-KW"/>
</dbReference>
<sequence>MSGEVDDAQVMAEEEEKEIEQSEQRSEQARVTLGEEIIEEEQEEAVQRLVEEERVSQAMQGTSNQAFEEVGRDEQLPRDGADVSESLEGDQHLQLRRKSTLSGSVESMLEKSGMMEHAEKLESNGYDSMQTLRLANKEDLMASGLRRGHASLVVHLTAGRLERLKREKKEGGEFGEDIQTEDFSNEEEDMDKEKKLSGNGYEVIAVDTVTTTNPVIERGNWGRQLDYILSCVGYAVGLGNIWRFPYLCYRHGGGVFLIPYIIMLFLAGMPLFFLETAFGQYASQGPVTIWRACPLFAGIGWAMVIISAMVVIYYNIIMAWTAFFIFKSFTLELPWQHCNNTWNTDDCGYASPPNGTMFNGTWLNQTMAEMMNISVPKAVTPAEEYWNKIVLDKSDGIENLGPVRWQMALCLLLSWVVVFLCICRGVKSSGKVVYFTATFPYIILICLLIRALTLEGASEGIGYYMNADWKQLKKSKVWNDAASQIFYSLGPAWGGILTFSSYNKFNHNCFRDAIMVPIINCSTSIFAGFVVFATLGFMSAKTGMDIEHVAVQGPGLVFVTYPEAIAQMPAAPLWSFLFFFMLFLVGLDTQFGMTETVISGFIDQFPEHLRKWKTLFALGVCCLFFLLGLPLVTRGGIYVFELINWYSAWISLMIVGMTECFAIAYFYGFRRFISDIKKMLGYETVVWWWYCICWLFVTPAVILFIIGFGIYQYVPVYYGDSYYPPWSEALGWVMALIAPLMIPIFMVVNFLRSEGNTILEKLRNVIRPTKEWDLAHDHSPENSQVDVPMTQCKMATSMNGNKPGQAV</sequence>
<dbReference type="KEGG" id="aplc:110983730"/>
<protein>
    <recommendedName>
        <fullName evidence="8">Transporter</fullName>
    </recommendedName>
</protein>
<organism evidence="11 12">
    <name type="scientific">Acanthaster planci</name>
    <name type="common">Crown-of-thorns starfish</name>
    <dbReference type="NCBI Taxonomy" id="133434"/>
    <lineage>
        <taxon>Eukaryota</taxon>
        <taxon>Metazoa</taxon>
        <taxon>Echinodermata</taxon>
        <taxon>Eleutherozoa</taxon>
        <taxon>Asterozoa</taxon>
        <taxon>Asteroidea</taxon>
        <taxon>Valvatacea</taxon>
        <taxon>Valvatida</taxon>
        <taxon>Acanthasteridae</taxon>
        <taxon>Acanthaster</taxon>
    </lineage>
</organism>
<feature type="transmembrane region" description="Helical" evidence="10">
    <location>
        <begin position="432"/>
        <end position="452"/>
    </location>
</feature>
<feature type="binding site" evidence="6">
    <location>
        <position position="588"/>
    </location>
    <ligand>
        <name>Na(+)</name>
        <dbReference type="ChEBI" id="CHEBI:29101"/>
        <label>1</label>
    </ligand>
</feature>
<comment type="subcellular location">
    <subcellularLocation>
        <location evidence="1">Membrane</location>
        <topology evidence="1">Multi-pass membrane protein</topology>
    </subcellularLocation>
</comment>
<feature type="transmembrane region" description="Helical" evidence="10">
    <location>
        <begin position="295"/>
        <end position="326"/>
    </location>
</feature>
<evidence type="ECO:0000256" key="4">
    <source>
        <dbReference type="ARBA" id="ARBA00022989"/>
    </source>
</evidence>
<name>A0A8B7Z1R7_ACAPL</name>
<keyword evidence="11" id="KW-1185">Reference proteome</keyword>
<evidence type="ECO:0000256" key="6">
    <source>
        <dbReference type="PIRSR" id="PIRSR600175-1"/>
    </source>
</evidence>
<evidence type="ECO:0000256" key="10">
    <source>
        <dbReference type="SAM" id="Phobius"/>
    </source>
</evidence>
<feature type="transmembrane region" description="Helical" evidence="10">
    <location>
        <begin position="403"/>
        <end position="423"/>
    </location>
</feature>
<feature type="transmembrane region" description="Helical" evidence="10">
    <location>
        <begin position="485"/>
        <end position="502"/>
    </location>
</feature>
<evidence type="ECO:0000256" key="1">
    <source>
        <dbReference type="ARBA" id="ARBA00004141"/>
    </source>
</evidence>
<feature type="transmembrane region" description="Helical" evidence="10">
    <location>
        <begin position="614"/>
        <end position="633"/>
    </location>
</feature>
<keyword evidence="2 8" id="KW-0813">Transport</keyword>
<evidence type="ECO:0000256" key="9">
    <source>
        <dbReference type="SAM" id="MobiDB-lite"/>
    </source>
</evidence>
<dbReference type="PRINTS" id="PR00176">
    <property type="entry name" value="NANEUSMPORT"/>
</dbReference>
<evidence type="ECO:0000256" key="2">
    <source>
        <dbReference type="ARBA" id="ARBA00022448"/>
    </source>
</evidence>
<gene>
    <name evidence="12" type="primary">LOC110983730</name>
</gene>
<evidence type="ECO:0000313" key="11">
    <source>
        <dbReference type="Proteomes" id="UP000694845"/>
    </source>
</evidence>
<evidence type="ECO:0000256" key="7">
    <source>
        <dbReference type="PIRSR" id="PIRSR600175-2"/>
    </source>
</evidence>
<feature type="compositionally biased region" description="Polar residues" evidence="9">
    <location>
        <begin position="57"/>
        <end position="66"/>
    </location>
</feature>
<feature type="region of interest" description="Disordered" evidence="9">
    <location>
        <begin position="1"/>
        <end position="31"/>
    </location>
</feature>
<dbReference type="PROSITE" id="PS00754">
    <property type="entry name" value="NA_NEUROTRAN_SYMP_2"/>
    <property type="match status" value="1"/>
</dbReference>
<feature type="transmembrane region" description="Helical" evidence="10">
    <location>
        <begin position="514"/>
        <end position="538"/>
    </location>
</feature>
<feature type="transmembrane region" description="Helical" evidence="10">
    <location>
        <begin position="645"/>
        <end position="667"/>
    </location>
</feature>
<keyword evidence="6" id="KW-0479">Metal-binding</keyword>
<dbReference type="SUPFAM" id="SSF161070">
    <property type="entry name" value="SNF-like"/>
    <property type="match status" value="1"/>
</dbReference>
<feature type="binding site" evidence="6">
    <location>
        <position position="235"/>
    </location>
    <ligand>
        <name>Na(+)</name>
        <dbReference type="ChEBI" id="CHEBI:29101"/>
        <label>1</label>
    </ligand>
</feature>
<feature type="transmembrane region" description="Helical" evidence="10">
    <location>
        <begin position="730"/>
        <end position="751"/>
    </location>
</feature>
<feature type="binding site" evidence="6">
    <location>
        <position position="520"/>
    </location>
    <ligand>
        <name>Na(+)</name>
        <dbReference type="ChEBI" id="CHEBI:29101"/>
        <label>1</label>
    </ligand>
</feature>
<feature type="binding site" evidence="6">
    <location>
        <position position="233"/>
    </location>
    <ligand>
        <name>Na(+)</name>
        <dbReference type="ChEBI" id="CHEBI:29101"/>
        <label>1</label>
    </ligand>
</feature>
<dbReference type="GO" id="GO:0005886">
    <property type="term" value="C:plasma membrane"/>
    <property type="evidence" value="ECO:0007669"/>
    <property type="project" value="TreeGrafter"/>
</dbReference>
<dbReference type="OrthoDB" id="6581954at2759"/>
<dbReference type="Proteomes" id="UP000694845">
    <property type="component" value="Unplaced"/>
</dbReference>